<sequence>MGGVPAQSMVPQNMSGQPLVNAKTRAGRQYPHATVYGENIPHIPSGAFPSRQVSVPMQAVHSPHFVPAAAAAMGQTVMPPLPPHAYAHGYLPPHSPSAYSIQPYHHAGPVHPSMIPPQSAYMPVPHMQPGYTQQASSIRGPRGTSMGDMTNGSYYANNGRPHNMDQRRSDRRNSSYGNGVNGLFDPYDGTNPAFNEHTAGRRSNRGGFMEQHGRPRMSSVANNRPRTGSYENGWSDAPANNDRFGDSRPRGAHMIDDPTITGDAVRGCHQTWIGPENHDVNELFVSDFPDDAQPSELHEMFVGVIGITPAKVTIRNRYPGQRPHAFVLFNSASEAKLAVRAGNDTPTVRGIPVRITVPRRFYKKMEDHHSHHVPRQTDSRRVEERDNHTVSRMPSHKEETVAVDTEAPINQTLYSPQDARSDLLKKTSPTSLELDQVSRGSPKAHKSKSQPSSPPEDGKVEYEESHEETSAADNEQHATAADSLSVENDEDKATSVKVETARAEEPAIAPPPSVDTKPVTAELIAPTREISQQSTSPAREMNISKHVRVQSQTKTALEGNDGALNGTGAATAVVNIPSPTKDHGPPAEEFPTFLTEKVEKFTQVNAEPKPSKITSPENDAGPEDLTSPQEVVDYSVAPPEPPSGSTTTNHGTELANFKLDESAIKEPSPPEQTTEREHSPDSVKAPAPTSASTTVATAEDKYDTTTPINNTEQMTTHKLQSYAEAAKQQGPKQTPSLNPFAKPSKSQRKKEKEQKKREQKKEQDGKAGKAKSGKSSSSTGLKIAASSLPTTDGLISEVTKDPMKQSLAQATNVLKGQSNAKLHEVTSKTADQASRITETDEVSGKQTGAVPQATAAPIMEESSAPPPLAGDAQSPKHTSAAAPEHTDITAPFTEPSVEDSSRTNDAPAAPKTKKPIPAVPYLKLDSHLPATRAQISQATANSATAPLTEFIISDISGPTPHPGTASVASSETLHPNDAAQLSPSPTAQDFFTPMQTPALTSAPQEQTPKPKKKKNKKKKKKNATEQEGEGSDNPTTISNSVVPFTSNTSQIFDEGDYIADPFGKQLSHIDAIRHAHKNPDSYYAQVNRQMAEIAAQKKAQNEPETGMV</sequence>
<feature type="region of interest" description="Disordered" evidence="2">
    <location>
        <begin position="151"/>
        <end position="178"/>
    </location>
</feature>
<feature type="compositionally biased region" description="Basic and acidic residues" evidence="2">
    <location>
        <begin position="364"/>
        <end position="400"/>
    </location>
</feature>
<feature type="non-terminal residue" evidence="4">
    <location>
        <position position="1108"/>
    </location>
</feature>
<feature type="compositionally biased region" description="Polar residues" evidence="2">
    <location>
        <begin position="966"/>
        <end position="1007"/>
    </location>
</feature>
<feature type="domain" description="RRM" evidence="3">
    <location>
        <begin position="281"/>
        <end position="360"/>
    </location>
</feature>
<evidence type="ECO:0000313" key="4">
    <source>
        <dbReference type="EMBL" id="KAF1916778.1"/>
    </source>
</evidence>
<feature type="compositionally biased region" description="Basic and acidic residues" evidence="2">
    <location>
        <begin position="491"/>
        <end position="505"/>
    </location>
</feature>
<feature type="compositionally biased region" description="Low complexity" evidence="2">
    <location>
        <begin position="685"/>
        <end position="697"/>
    </location>
</feature>
<dbReference type="SUPFAM" id="SSF54928">
    <property type="entry name" value="RNA-binding domain, RBD"/>
    <property type="match status" value="1"/>
</dbReference>
<feature type="region of interest" description="Disordered" evidence="2">
    <location>
        <begin position="953"/>
        <end position="1042"/>
    </location>
</feature>
<dbReference type="AlphaFoldDB" id="A0A6A5QPJ6"/>
<keyword evidence="5" id="KW-1185">Reference proteome</keyword>
<reference evidence="4" key="1">
    <citation type="journal article" date="2020" name="Stud. Mycol.">
        <title>101 Dothideomycetes genomes: a test case for predicting lifestyles and emergence of pathogens.</title>
        <authorList>
            <person name="Haridas S."/>
            <person name="Albert R."/>
            <person name="Binder M."/>
            <person name="Bloem J."/>
            <person name="Labutti K."/>
            <person name="Salamov A."/>
            <person name="Andreopoulos B."/>
            <person name="Baker S."/>
            <person name="Barry K."/>
            <person name="Bills G."/>
            <person name="Bluhm B."/>
            <person name="Cannon C."/>
            <person name="Castanera R."/>
            <person name="Culley D."/>
            <person name="Daum C."/>
            <person name="Ezra D."/>
            <person name="Gonzalez J."/>
            <person name="Henrissat B."/>
            <person name="Kuo A."/>
            <person name="Liang C."/>
            <person name="Lipzen A."/>
            <person name="Lutzoni F."/>
            <person name="Magnuson J."/>
            <person name="Mondo S."/>
            <person name="Nolan M."/>
            <person name="Ohm R."/>
            <person name="Pangilinan J."/>
            <person name="Park H.-J."/>
            <person name="Ramirez L."/>
            <person name="Alfaro M."/>
            <person name="Sun H."/>
            <person name="Tritt A."/>
            <person name="Yoshinaga Y."/>
            <person name="Zwiers L.-H."/>
            <person name="Turgeon B."/>
            <person name="Goodwin S."/>
            <person name="Spatafora J."/>
            <person name="Crous P."/>
            <person name="Grigoriev I."/>
        </authorList>
    </citation>
    <scope>NUCLEOTIDE SEQUENCE</scope>
    <source>
        <strain evidence="4">HMLAC05119</strain>
    </source>
</reference>
<feature type="compositionally biased region" description="Polar residues" evidence="2">
    <location>
        <begin position="806"/>
        <end position="820"/>
    </location>
</feature>
<evidence type="ECO:0000259" key="3">
    <source>
        <dbReference type="PROSITE" id="PS50102"/>
    </source>
</evidence>
<name>A0A6A5QPJ6_AMPQU</name>
<feature type="compositionally biased region" description="Basic and acidic residues" evidence="2">
    <location>
        <begin position="456"/>
        <end position="469"/>
    </location>
</feature>
<feature type="compositionally biased region" description="Basic and acidic residues" evidence="2">
    <location>
        <begin position="162"/>
        <end position="173"/>
    </location>
</feature>
<dbReference type="SMART" id="SM00360">
    <property type="entry name" value="RRM"/>
    <property type="match status" value="1"/>
</dbReference>
<dbReference type="GO" id="GO:0003723">
    <property type="term" value="F:RNA binding"/>
    <property type="evidence" value="ECO:0007669"/>
    <property type="project" value="UniProtKB-UniRule"/>
</dbReference>
<dbReference type="EMBL" id="ML979135">
    <property type="protein sequence ID" value="KAF1916778.1"/>
    <property type="molecule type" value="Genomic_DNA"/>
</dbReference>
<dbReference type="InterPro" id="IPR035979">
    <property type="entry name" value="RBD_domain_sf"/>
</dbReference>
<feature type="compositionally biased region" description="Basic and acidic residues" evidence="2">
    <location>
        <begin position="750"/>
        <end position="767"/>
    </location>
</feature>
<feature type="compositionally biased region" description="Polar residues" evidence="2">
    <location>
        <begin position="704"/>
        <end position="719"/>
    </location>
</feature>
<dbReference type="Proteomes" id="UP000800096">
    <property type="component" value="Unassembled WGS sequence"/>
</dbReference>
<accession>A0A6A5QPJ6</accession>
<feature type="region of interest" description="Disordered" evidence="2">
    <location>
        <begin position="364"/>
        <end position="564"/>
    </location>
</feature>
<dbReference type="InterPro" id="IPR000504">
    <property type="entry name" value="RRM_dom"/>
</dbReference>
<feature type="compositionally biased region" description="Basic residues" evidence="2">
    <location>
        <begin position="1009"/>
        <end position="1021"/>
    </location>
</feature>
<keyword evidence="1" id="KW-0694">RNA-binding</keyword>
<feature type="compositionally biased region" description="Polar residues" evidence="2">
    <location>
        <begin position="827"/>
        <end position="836"/>
    </location>
</feature>
<feature type="compositionally biased region" description="Polar residues" evidence="2">
    <location>
        <begin position="219"/>
        <end position="232"/>
    </location>
</feature>
<gene>
    <name evidence="4" type="ORF">BDU57DRAFT_517073</name>
</gene>
<feature type="compositionally biased region" description="Polar residues" evidence="2">
    <location>
        <begin position="1032"/>
        <end position="1042"/>
    </location>
</feature>
<protein>
    <recommendedName>
        <fullName evidence="3">RRM domain-containing protein</fullName>
    </recommendedName>
</protein>
<organism evidence="4 5">
    <name type="scientific">Ampelomyces quisqualis</name>
    <name type="common">Powdery mildew agent</name>
    <dbReference type="NCBI Taxonomy" id="50730"/>
    <lineage>
        <taxon>Eukaryota</taxon>
        <taxon>Fungi</taxon>
        <taxon>Dikarya</taxon>
        <taxon>Ascomycota</taxon>
        <taxon>Pezizomycotina</taxon>
        <taxon>Dothideomycetes</taxon>
        <taxon>Pleosporomycetidae</taxon>
        <taxon>Pleosporales</taxon>
        <taxon>Pleosporineae</taxon>
        <taxon>Phaeosphaeriaceae</taxon>
        <taxon>Ampelomyces</taxon>
    </lineage>
</organism>
<feature type="region of interest" description="Disordered" evidence="2">
    <location>
        <begin position="197"/>
        <end position="250"/>
    </location>
</feature>
<feature type="region of interest" description="Disordered" evidence="2">
    <location>
        <begin position="599"/>
        <end position="920"/>
    </location>
</feature>
<dbReference type="CDD" id="cd00590">
    <property type="entry name" value="RRM_SF"/>
    <property type="match status" value="1"/>
</dbReference>
<dbReference type="OrthoDB" id="3800936at2759"/>
<proteinExistence type="predicted"/>
<dbReference type="Gene3D" id="3.30.70.330">
    <property type="match status" value="1"/>
</dbReference>
<evidence type="ECO:0000256" key="2">
    <source>
        <dbReference type="SAM" id="MobiDB-lite"/>
    </source>
</evidence>
<evidence type="ECO:0000313" key="5">
    <source>
        <dbReference type="Proteomes" id="UP000800096"/>
    </source>
</evidence>
<evidence type="ECO:0000256" key="1">
    <source>
        <dbReference type="PROSITE-ProRule" id="PRU00176"/>
    </source>
</evidence>
<dbReference type="InterPro" id="IPR012677">
    <property type="entry name" value="Nucleotide-bd_a/b_plait_sf"/>
</dbReference>
<dbReference type="PROSITE" id="PS50102">
    <property type="entry name" value="RRM"/>
    <property type="match status" value="1"/>
</dbReference>